<dbReference type="AlphaFoldDB" id="A0A2H0W7B6"/>
<proteinExistence type="predicted"/>
<dbReference type="EMBL" id="PEZW01000006">
    <property type="protein sequence ID" value="PIS07971.1"/>
    <property type="molecule type" value="Genomic_DNA"/>
</dbReference>
<evidence type="ECO:0000313" key="2">
    <source>
        <dbReference type="Proteomes" id="UP000231382"/>
    </source>
</evidence>
<organism evidence="1 2">
    <name type="scientific">Candidatus Berkelbacteria bacterium CG10_big_fil_rev_8_21_14_0_10_43_13</name>
    <dbReference type="NCBI Taxonomy" id="1974514"/>
    <lineage>
        <taxon>Bacteria</taxon>
        <taxon>Candidatus Berkelbacteria</taxon>
    </lineage>
</organism>
<sequence length="123" mass="14137">MNQDSIIDQIFNHFQLRKEESDELKVKVRELILKNFILNIFGKLSATDKGFLQSLTEGPTQENQDRFAEILAKPEYQEDHAEAIKSVISELLEDEKIVSPEKKDTIYNDLETLLESAQIIAEA</sequence>
<reference evidence="2" key="1">
    <citation type="submission" date="2017-09" db="EMBL/GenBank/DDBJ databases">
        <title>Depth-based differentiation of microbial function through sediment-hosted aquifers and enrichment of novel symbionts in the deep terrestrial subsurface.</title>
        <authorList>
            <person name="Probst A.J."/>
            <person name="Ladd B."/>
            <person name="Jarett J.K."/>
            <person name="Geller-Mcgrath D.E."/>
            <person name="Sieber C.M.K."/>
            <person name="Emerson J.B."/>
            <person name="Anantharaman K."/>
            <person name="Thomas B.C."/>
            <person name="Malmstrom R."/>
            <person name="Stieglmeier M."/>
            <person name="Klingl A."/>
            <person name="Woyke T."/>
            <person name="Ryan C.M."/>
            <person name="Banfield J.F."/>
        </authorList>
    </citation>
    <scope>NUCLEOTIDE SEQUENCE [LARGE SCALE GENOMIC DNA]</scope>
</reference>
<protein>
    <submittedName>
        <fullName evidence="1">Uncharacterized protein</fullName>
    </submittedName>
</protein>
<accession>A0A2H0W7B6</accession>
<evidence type="ECO:0000313" key="1">
    <source>
        <dbReference type="EMBL" id="PIS07971.1"/>
    </source>
</evidence>
<gene>
    <name evidence="1" type="ORF">COT78_00610</name>
</gene>
<comment type="caution">
    <text evidence="1">The sequence shown here is derived from an EMBL/GenBank/DDBJ whole genome shotgun (WGS) entry which is preliminary data.</text>
</comment>
<dbReference type="Proteomes" id="UP000231382">
    <property type="component" value="Unassembled WGS sequence"/>
</dbReference>
<name>A0A2H0W7B6_9BACT</name>